<accession>A0ABV5B6G2</accession>
<dbReference type="EMBL" id="JBHILM010000008">
    <property type="protein sequence ID" value="MFB5681072.1"/>
    <property type="molecule type" value="Genomic_DNA"/>
</dbReference>
<keyword evidence="1" id="KW-0479">Metal-binding</keyword>
<reference evidence="4 5" key="1">
    <citation type="submission" date="2024-09" db="EMBL/GenBank/DDBJ databases">
        <authorList>
            <person name="Ruan L."/>
        </authorList>
    </citation>
    <scope>NUCLEOTIDE SEQUENCE [LARGE SCALE GENOMIC DNA]</scope>
    <source>
        <strain evidence="4 5">D33</strain>
    </source>
</reference>
<evidence type="ECO:0000313" key="5">
    <source>
        <dbReference type="Proteomes" id="UP001580407"/>
    </source>
</evidence>
<evidence type="ECO:0000256" key="2">
    <source>
        <dbReference type="ARBA" id="ARBA00022801"/>
    </source>
</evidence>
<dbReference type="Gene3D" id="3.40.630.10">
    <property type="entry name" value="Zn peptidases"/>
    <property type="match status" value="1"/>
</dbReference>
<evidence type="ECO:0000313" key="4">
    <source>
        <dbReference type="EMBL" id="MFB5681072.1"/>
    </source>
</evidence>
<dbReference type="Gene3D" id="3.30.70.360">
    <property type="match status" value="1"/>
</dbReference>
<dbReference type="SUPFAM" id="SSF53187">
    <property type="entry name" value="Zn-dependent exopeptidases"/>
    <property type="match status" value="1"/>
</dbReference>
<dbReference type="Proteomes" id="UP001580407">
    <property type="component" value="Unassembled WGS sequence"/>
</dbReference>
<dbReference type="PANTHER" id="PTHR43808:SF25">
    <property type="entry name" value="PEPTIDASE M20 DIMERISATION DOMAIN-CONTAINING PROTEIN"/>
    <property type="match status" value="1"/>
</dbReference>
<dbReference type="InterPro" id="IPR011650">
    <property type="entry name" value="Peptidase_M20_dimer"/>
</dbReference>
<sequence length="406" mass="44011">METVDTVIQVNDDEMISLLKSMIQHKSYSGEEGKLSLFMADYLRNMGLEVEMQEVVPGRYNIIGVLKGTGGGESVMYNGHIDTNPIGLGWTVDPLAGYVDDECIYGIGVSNMKASDSAFVAAVKAIVDSGVRLKGDIIVGLVIGELQGGIGTIHMLESGINADWFINGEPTDLSLMTLHAGACEIAIHVYGVSRHLSKAEQGVNAIEQAKKVMDGLASLQFSGATKPQYAGLNRYNIGVIRGGLGDEYHEWRIPQLPDKCTLKVALRFAPSQTAESIVADVQNLLDRLHVEDPEFKAEIELLNGPGYPVMGSFEIDENEAVVQVMRAAHERITGAKPRVGDVAPYKFYGTDAAHLQKAGIKGVIYGCGGKYNTMPDERVELKDLKTCARVYAASIVEICNCEKTRP</sequence>
<keyword evidence="5" id="KW-1185">Reference proteome</keyword>
<comment type="caution">
    <text evidence="4">The sequence shown here is derived from an EMBL/GenBank/DDBJ whole genome shotgun (WGS) entry which is preliminary data.</text>
</comment>
<dbReference type="RefSeq" id="WP_375533087.1">
    <property type="nucleotide sequence ID" value="NZ_JBHIRX010000006.1"/>
</dbReference>
<evidence type="ECO:0000259" key="3">
    <source>
        <dbReference type="Pfam" id="PF07687"/>
    </source>
</evidence>
<gene>
    <name evidence="4" type="ORF">ACE3NQ_09135</name>
</gene>
<dbReference type="Pfam" id="PF07687">
    <property type="entry name" value="M20_dimer"/>
    <property type="match status" value="1"/>
</dbReference>
<keyword evidence="2" id="KW-0378">Hydrolase</keyword>
<dbReference type="Pfam" id="PF01546">
    <property type="entry name" value="Peptidase_M20"/>
    <property type="match status" value="1"/>
</dbReference>
<protein>
    <submittedName>
        <fullName evidence="4">M20 family metallopeptidase</fullName>
    </submittedName>
</protein>
<dbReference type="InterPro" id="IPR036264">
    <property type="entry name" value="Bact_exopeptidase_dim_dom"/>
</dbReference>
<name>A0ABV5B6G2_9BACL</name>
<feature type="domain" description="Peptidase M20 dimerisation" evidence="3">
    <location>
        <begin position="179"/>
        <end position="291"/>
    </location>
</feature>
<organism evidence="4 5">
    <name type="scientific">Paenibacillus terreus</name>
    <dbReference type="NCBI Taxonomy" id="1387834"/>
    <lineage>
        <taxon>Bacteria</taxon>
        <taxon>Bacillati</taxon>
        <taxon>Bacillota</taxon>
        <taxon>Bacilli</taxon>
        <taxon>Bacillales</taxon>
        <taxon>Paenibacillaceae</taxon>
        <taxon>Paenibacillus</taxon>
    </lineage>
</organism>
<proteinExistence type="predicted"/>
<dbReference type="InterPro" id="IPR050072">
    <property type="entry name" value="Peptidase_M20A"/>
</dbReference>
<evidence type="ECO:0000256" key="1">
    <source>
        <dbReference type="ARBA" id="ARBA00022723"/>
    </source>
</evidence>
<dbReference type="PANTHER" id="PTHR43808">
    <property type="entry name" value="ACETYLORNITHINE DEACETYLASE"/>
    <property type="match status" value="1"/>
</dbReference>
<dbReference type="SUPFAM" id="SSF55031">
    <property type="entry name" value="Bacterial exopeptidase dimerisation domain"/>
    <property type="match status" value="1"/>
</dbReference>
<dbReference type="InterPro" id="IPR002933">
    <property type="entry name" value="Peptidase_M20"/>
</dbReference>